<proteinExistence type="predicted"/>
<feature type="compositionally biased region" description="Basic and acidic residues" evidence="1">
    <location>
        <begin position="22"/>
        <end position="42"/>
    </location>
</feature>
<reference evidence="2 3" key="1">
    <citation type="journal article" date="2004" name="Science">
        <title>The genome of the diatom Thalassiosira pseudonana: ecology, evolution, and metabolism.</title>
        <authorList>
            <person name="Armbrust E.V."/>
            <person name="Berges J.A."/>
            <person name="Bowler C."/>
            <person name="Green B.R."/>
            <person name="Martinez D."/>
            <person name="Putnam N.H."/>
            <person name="Zhou S."/>
            <person name="Allen A.E."/>
            <person name="Apt K.E."/>
            <person name="Bechner M."/>
            <person name="Brzezinski M.A."/>
            <person name="Chaal B.K."/>
            <person name="Chiovitti A."/>
            <person name="Davis A.K."/>
            <person name="Demarest M.S."/>
            <person name="Detter J.C."/>
            <person name="Glavina T."/>
            <person name="Goodstein D."/>
            <person name="Hadi M.Z."/>
            <person name="Hellsten U."/>
            <person name="Hildebrand M."/>
            <person name="Jenkins B.D."/>
            <person name="Jurka J."/>
            <person name="Kapitonov V.V."/>
            <person name="Kroger N."/>
            <person name="Lau W.W."/>
            <person name="Lane T.W."/>
            <person name="Larimer F.W."/>
            <person name="Lippmeier J.C."/>
            <person name="Lucas S."/>
            <person name="Medina M."/>
            <person name="Montsant A."/>
            <person name="Obornik M."/>
            <person name="Parker M.S."/>
            <person name="Palenik B."/>
            <person name="Pazour G.J."/>
            <person name="Richardson P.M."/>
            <person name="Rynearson T.A."/>
            <person name="Saito M.A."/>
            <person name="Schwartz D.C."/>
            <person name="Thamatrakoln K."/>
            <person name="Valentin K."/>
            <person name="Vardi A."/>
            <person name="Wilkerson F.P."/>
            <person name="Rokhsar D.S."/>
        </authorList>
    </citation>
    <scope>NUCLEOTIDE SEQUENCE [LARGE SCALE GENOMIC DNA]</scope>
    <source>
        <strain evidence="2 3">CCMP1335</strain>
    </source>
</reference>
<feature type="compositionally biased region" description="Basic and acidic residues" evidence="1">
    <location>
        <begin position="378"/>
        <end position="398"/>
    </location>
</feature>
<dbReference type="OMA" id="MFAMYLD"/>
<dbReference type="EMBL" id="CM000641">
    <property type="protein sequence ID" value="EED93459.1"/>
    <property type="molecule type" value="Genomic_DNA"/>
</dbReference>
<gene>
    <name evidence="2" type="ORF">THAPSDRAFT_4730</name>
</gene>
<feature type="compositionally biased region" description="Basic residues" evidence="1">
    <location>
        <begin position="8"/>
        <end position="21"/>
    </location>
</feature>
<dbReference type="PaxDb" id="35128-Thaps4730"/>
<feature type="region of interest" description="Disordered" evidence="1">
    <location>
        <begin position="297"/>
        <end position="426"/>
    </location>
</feature>
<feature type="compositionally biased region" description="Basic and acidic residues" evidence="1">
    <location>
        <begin position="49"/>
        <end position="60"/>
    </location>
</feature>
<dbReference type="KEGG" id="tps:THAPSDRAFT_4730"/>
<feature type="compositionally biased region" description="Basic and acidic residues" evidence="1">
    <location>
        <begin position="158"/>
        <end position="173"/>
    </location>
</feature>
<dbReference type="GeneID" id="7443746"/>
<reference evidence="2 3" key="2">
    <citation type="journal article" date="2008" name="Nature">
        <title>The Phaeodactylum genome reveals the evolutionary history of diatom genomes.</title>
        <authorList>
            <person name="Bowler C."/>
            <person name="Allen A.E."/>
            <person name="Badger J.H."/>
            <person name="Grimwood J."/>
            <person name="Jabbari K."/>
            <person name="Kuo A."/>
            <person name="Maheswari U."/>
            <person name="Martens C."/>
            <person name="Maumus F."/>
            <person name="Otillar R.P."/>
            <person name="Rayko E."/>
            <person name="Salamov A."/>
            <person name="Vandepoele K."/>
            <person name="Beszteri B."/>
            <person name="Gruber A."/>
            <person name="Heijde M."/>
            <person name="Katinka M."/>
            <person name="Mock T."/>
            <person name="Valentin K."/>
            <person name="Verret F."/>
            <person name="Berges J.A."/>
            <person name="Brownlee C."/>
            <person name="Cadoret J.P."/>
            <person name="Chiovitti A."/>
            <person name="Choi C.J."/>
            <person name="Coesel S."/>
            <person name="De Martino A."/>
            <person name="Detter J.C."/>
            <person name="Durkin C."/>
            <person name="Falciatore A."/>
            <person name="Fournet J."/>
            <person name="Haruta M."/>
            <person name="Huysman M.J."/>
            <person name="Jenkins B.D."/>
            <person name="Jiroutova K."/>
            <person name="Jorgensen R.E."/>
            <person name="Joubert Y."/>
            <person name="Kaplan A."/>
            <person name="Kroger N."/>
            <person name="Kroth P.G."/>
            <person name="La Roche J."/>
            <person name="Lindquist E."/>
            <person name="Lommer M."/>
            <person name="Martin-Jezequel V."/>
            <person name="Lopez P.J."/>
            <person name="Lucas S."/>
            <person name="Mangogna M."/>
            <person name="McGinnis K."/>
            <person name="Medlin L.K."/>
            <person name="Montsant A."/>
            <person name="Oudot-Le Secq M.P."/>
            <person name="Napoli C."/>
            <person name="Obornik M."/>
            <person name="Parker M.S."/>
            <person name="Petit J.L."/>
            <person name="Porcel B.M."/>
            <person name="Poulsen N."/>
            <person name="Robison M."/>
            <person name="Rychlewski L."/>
            <person name="Rynearson T.A."/>
            <person name="Schmutz J."/>
            <person name="Shapiro H."/>
            <person name="Siaut M."/>
            <person name="Stanley M."/>
            <person name="Sussman M.R."/>
            <person name="Taylor A.R."/>
            <person name="Vardi A."/>
            <person name="von Dassow P."/>
            <person name="Vyverman W."/>
            <person name="Willis A."/>
            <person name="Wyrwicz L.S."/>
            <person name="Rokhsar D.S."/>
            <person name="Weissenbach J."/>
            <person name="Armbrust E.V."/>
            <person name="Green B.R."/>
            <person name="Van de Peer Y."/>
            <person name="Grigoriev I.V."/>
        </authorList>
    </citation>
    <scope>NUCLEOTIDE SEQUENCE [LARGE SCALE GENOMIC DNA]</scope>
    <source>
        <strain evidence="2 3">CCMP1335</strain>
    </source>
</reference>
<dbReference type="Proteomes" id="UP000001449">
    <property type="component" value="Chromosome 4"/>
</dbReference>
<evidence type="ECO:0000313" key="3">
    <source>
        <dbReference type="Proteomes" id="UP000001449"/>
    </source>
</evidence>
<feature type="compositionally biased region" description="Basic residues" evidence="1">
    <location>
        <begin position="77"/>
        <end position="91"/>
    </location>
</feature>
<name>B8C048_THAPS</name>
<organism evidence="2 3">
    <name type="scientific">Thalassiosira pseudonana</name>
    <name type="common">Marine diatom</name>
    <name type="synonym">Cyclotella nana</name>
    <dbReference type="NCBI Taxonomy" id="35128"/>
    <lineage>
        <taxon>Eukaryota</taxon>
        <taxon>Sar</taxon>
        <taxon>Stramenopiles</taxon>
        <taxon>Ochrophyta</taxon>
        <taxon>Bacillariophyta</taxon>
        <taxon>Coscinodiscophyceae</taxon>
        <taxon>Thalassiosirophycidae</taxon>
        <taxon>Thalassiosirales</taxon>
        <taxon>Thalassiosiraceae</taxon>
        <taxon>Thalassiosira</taxon>
    </lineage>
</organism>
<evidence type="ECO:0000313" key="2">
    <source>
        <dbReference type="EMBL" id="EED93459.1"/>
    </source>
</evidence>
<evidence type="ECO:0000256" key="1">
    <source>
        <dbReference type="SAM" id="MobiDB-lite"/>
    </source>
</evidence>
<protein>
    <submittedName>
        <fullName evidence="2">Uncharacterized protein</fullName>
    </submittedName>
</protein>
<sequence length="487" mass="56253">MGGDEGRKRSKHSSSGGRHRSRDKESKKLTDEEERLYEKARAFIEQQQDDEKRRSYRGGDDGSVDSNSRGEDDGRGSRRRKSSQRHGKDRKRRTDDGSESDTRSRDKSSRKHRDHRSERKHRHRSHRDRDDNSNRRKEHKRSRKDDDHNEKSHKKSKHRDDKHEKKKDRDGVSSKRKSSPPDPSTLISLGDIINQPPLDKLDPEINYFSYNSHLRLFLYRSRGVYFEDLTSEEARTAFKKFVDAYNDGKLESAYYDPKGLRQDVLDQCSRTKHQWKFQTSKVEEQKLDMVKNGVRRQTEYDASEGQPASTVVRHARSSRPTVAPRGPAAPPEEYNEHQSQRERAAQRNSDKIHRERIKLANEEMDPHGGKPDSGWARQQEKKRQRADATHGASKDKESQAWGGAELDDDAIYGSAGVGRGGKRGELSYEEALAKERSYRERKESEKAARTAELLKKEEEKQQDMLKMLGLSGLKAGQKITIAPRKEG</sequence>
<feature type="compositionally biased region" description="Basic and acidic residues" evidence="1">
    <location>
        <begin position="92"/>
        <end position="107"/>
    </location>
</feature>
<keyword evidence="3" id="KW-1185">Reference proteome</keyword>
<dbReference type="eggNOG" id="ENOG502T7VI">
    <property type="taxonomic scope" value="Eukaryota"/>
</dbReference>
<feature type="compositionally biased region" description="Basic and acidic residues" evidence="1">
    <location>
        <begin position="334"/>
        <end position="370"/>
    </location>
</feature>
<dbReference type="HOGENOM" id="CLU_560829_0_0_1"/>
<dbReference type="InterPro" id="IPR044688">
    <property type="entry name" value="SCI-1-like"/>
</dbReference>
<dbReference type="RefSeq" id="XP_002289922.1">
    <property type="nucleotide sequence ID" value="XM_002289886.1"/>
</dbReference>
<feature type="compositionally biased region" description="Basic residues" evidence="1">
    <location>
        <begin position="108"/>
        <end position="126"/>
    </location>
</feature>
<dbReference type="InParanoid" id="B8C048"/>
<dbReference type="STRING" id="35128.B8C048"/>
<dbReference type="PANTHER" id="PTHR34117:SF1">
    <property type="entry name" value="STYLE CELL-CYCLE INHIBITOR 1"/>
    <property type="match status" value="1"/>
</dbReference>
<dbReference type="AlphaFoldDB" id="B8C048"/>
<accession>B8C048</accession>
<feature type="region of interest" description="Disordered" evidence="1">
    <location>
        <begin position="1"/>
        <end position="191"/>
    </location>
</feature>
<dbReference type="PANTHER" id="PTHR34117">
    <property type="entry name" value="STYLE CELL-CYCLE INHIBITOR 1"/>
    <property type="match status" value="1"/>
</dbReference>